<protein>
    <submittedName>
        <fullName evidence="2">Uncharacterized protein</fullName>
    </submittedName>
</protein>
<sequence length="312" mass="33606">MQDEVWRASSNPTGEQKNPLTAAASALGLVSTKNAGDSSDEESDTRLASLSVSSGKGKSLPQKEVPVVSQPAQKDGLSTAESTLELEKSRTELEANLYLSLRLSSELEEMEHRALISQRHIQAKGEALLNLVRELAASPEGISPELWEEYGELLTAYDNEISLQRYLAACAQADPNSPAFAPENGVHTPQENDPLSPATSALHHALSPWLWCEHCKMELQQQQNGLQTPPISPHWFSHGDVPANFSELPLPSPAPVPAAAAPLPSPSRSTASVTALLPMPPIPDYRSDCEYEELSDAADNNNATSTIISTED</sequence>
<keyword evidence="3" id="KW-1185">Reference proteome</keyword>
<feature type="region of interest" description="Disordered" evidence="1">
    <location>
        <begin position="178"/>
        <end position="199"/>
    </location>
</feature>
<reference evidence="3" key="1">
    <citation type="journal article" date="2002" name="Science">
        <title>The draft genome of Ciona intestinalis: insights into chordate and vertebrate origins.</title>
        <authorList>
            <person name="Dehal P."/>
            <person name="Satou Y."/>
            <person name="Campbell R.K."/>
            <person name="Chapman J."/>
            <person name="Degnan B."/>
            <person name="De Tomaso A."/>
            <person name="Davidson B."/>
            <person name="Di Gregorio A."/>
            <person name="Gelpke M."/>
            <person name="Goodstein D.M."/>
            <person name="Harafuji N."/>
            <person name="Hastings K.E."/>
            <person name="Ho I."/>
            <person name="Hotta K."/>
            <person name="Huang W."/>
            <person name="Kawashima T."/>
            <person name="Lemaire P."/>
            <person name="Martinez D."/>
            <person name="Meinertzhagen I.A."/>
            <person name="Necula S."/>
            <person name="Nonaka M."/>
            <person name="Putnam N."/>
            <person name="Rash S."/>
            <person name="Saiga H."/>
            <person name="Satake M."/>
            <person name="Terry A."/>
            <person name="Yamada L."/>
            <person name="Wang H.G."/>
            <person name="Awazu S."/>
            <person name="Azumi K."/>
            <person name="Boore J."/>
            <person name="Branno M."/>
            <person name="Chin-Bow S."/>
            <person name="DeSantis R."/>
            <person name="Doyle S."/>
            <person name="Francino P."/>
            <person name="Keys D.N."/>
            <person name="Haga S."/>
            <person name="Hayashi H."/>
            <person name="Hino K."/>
            <person name="Imai K.S."/>
            <person name="Inaba K."/>
            <person name="Kano S."/>
            <person name="Kobayashi K."/>
            <person name="Kobayashi M."/>
            <person name="Lee B.I."/>
            <person name="Makabe K.W."/>
            <person name="Manohar C."/>
            <person name="Matassi G."/>
            <person name="Medina M."/>
            <person name="Mochizuki Y."/>
            <person name="Mount S."/>
            <person name="Morishita T."/>
            <person name="Miura S."/>
            <person name="Nakayama A."/>
            <person name="Nishizaka S."/>
            <person name="Nomoto H."/>
            <person name="Ohta F."/>
            <person name="Oishi K."/>
            <person name="Rigoutsos I."/>
            <person name="Sano M."/>
            <person name="Sasaki A."/>
            <person name="Sasakura Y."/>
            <person name="Shoguchi E."/>
            <person name="Shin-i T."/>
            <person name="Spagnuolo A."/>
            <person name="Stainier D."/>
            <person name="Suzuki M.M."/>
            <person name="Tassy O."/>
            <person name="Takatori N."/>
            <person name="Tokuoka M."/>
            <person name="Yagi K."/>
            <person name="Yoshizaki F."/>
            <person name="Wada S."/>
            <person name="Zhang C."/>
            <person name="Hyatt P.D."/>
            <person name="Larimer F."/>
            <person name="Detter C."/>
            <person name="Doggett N."/>
            <person name="Glavina T."/>
            <person name="Hawkins T."/>
            <person name="Richardson P."/>
            <person name="Lucas S."/>
            <person name="Kohara Y."/>
            <person name="Levine M."/>
            <person name="Satoh N."/>
            <person name="Rokhsar D.S."/>
        </authorList>
    </citation>
    <scope>NUCLEOTIDE SEQUENCE [LARGE SCALE GENOMIC DNA]</scope>
</reference>
<dbReference type="Ensembl" id="ENSCINT00000035763.1">
    <property type="protein sequence ID" value="ENSCINP00000032996.1"/>
    <property type="gene ID" value="ENSCING00000022121.1"/>
</dbReference>
<dbReference type="InParanoid" id="H2XTL2"/>
<feature type="region of interest" description="Disordered" evidence="1">
    <location>
        <begin position="1"/>
        <end position="83"/>
    </location>
</feature>
<dbReference type="Proteomes" id="UP000008144">
    <property type="component" value="Chromosome 1"/>
</dbReference>
<dbReference type="HOGENOM" id="CLU_892904_0_0_1"/>
<reference evidence="2" key="3">
    <citation type="submission" date="2025-08" db="UniProtKB">
        <authorList>
            <consortium name="Ensembl"/>
        </authorList>
    </citation>
    <scope>IDENTIFICATION</scope>
</reference>
<feature type="compositionally biased region" description="Polar residues" evidence="1">
    <location>
        <begin position="8"/>
        <end position="19"/>
    </location>
</feature>
<feature type="compositionally biased region" description="Polar residues" evidence="1">
    <location>
        <begin position="187"/>
        <end position="199"/>
    </location>
</feature>
<organism evidence="2 3">
    <name type="scientific">Ciona intestinalis</name>
    <name type="common">Transparent sea squirt</name>
    <name type="synonym">Ascidia intestinalis</name>
    <dbReference type="NCBI Taxonomy" id="7719"/>
    <lineage>
        <taxon>Eukaryota</taxon>
        <taxon>Metazoa</taxon>
        <taxon>Chordata</taxon>
        <taxon>Tunicata</taxon>
        <taxon>Ascidiacea</taxon>
        <taxon>Phlebobranchia</taxon>
        <taxon>Cionidae</taxon>
        <taxon>Ciona</taxon>
    </lineage>
</organism>
<proteinExistence type="predicted"/>
<reference evidence="2" key="4">
    <citation type="submission" date="2025-09" db="UniProtKB">
        <authorList>
            <consortium name="Ensembl"/>
        </authorList>
    </citation>
    <scope>IDENTIFICATION</scope>
</reference>
<dbReference type="EMBL" id="EAAA01000080">
    <property type="status" value="NOT_ANNOTATED_CDS"/>
    <property type="molecule type" value="Genomic_DNA"/>
</dbReference>
<evidence type="ECO:0000313" key="3">
    <source>
        <dbReference type="Proteomes" id="UP000008144"/>
    </source>
</evidence>
<accession>H2XTL2</accession>
<evidence type="ECO:0000256" key="1">
    <source>
        <dbReference type="SAM" id="MobiDB-lite"/>
    </source>
</evidence>
<feature type="compositionally biased region" description="Low complexity" evidence="1">
    <location>
        <begin position="49"/>
        <end position="60"/>
    </location>
</feature>
<dbReference type="GeneTree" id="ENSGT00530000068219"/>
<name>H2XTL2_CIOIN</name>
<evidence type="ECO:0000313" key="2">
    <source>
        <dbReference type="Ensembl" id="ENSCINP00000032996.1"/>
    </source>
</evidence>
<reference evidence="2" key="2">
    <citation type="journal article" date="2008" name="Genome Biol.">
        <title>Improved genome assembly and evidence-based global gene model set for the chordate Ciona intestinalis: new insight into intron and operon populations.</title>
        <authorList>
            <person name="Satou Y."/>
            <person name="Mineta K."/>
            <person name="Ogasawara M."/>
            <person name="Sasakura Y."/>
            <person name="Shoguchi E."/>
            <person name="Ueno K."/>
            <person name="Yamada L."/>
            <person name="Matsumoto J."/>
            <person name="Wasserscheid J."/>
            <person name="Dewar K."/>
            <person name="Wiley G.B."/>
            <person name="Macmil S.L."/>
            <person name="Roe B.A."/>
            <person name="Zeller R.W."/>
            <person name="Hastings K.E."/>
            <person name="Lemaire P."/>
            <person name="Lindquist E."/>
            <person name="Endo T."/>
            <person name="Hotta K."/>
            <person name="Inaba K."/>
        </authorList>
    </citation>
    <scope>NUCLEOTIDE SEQUENCE [LARGE SCALE GENOMIC DNA]</scope>
    <source>
        <strain evidence="2">wild type</strain>
    </source>
</reference>
<dbReference type="AlphaFoldDB" id="H2XTL2"/>